<proteinExistence type="predicted"/>
<dbReference type="AlphaFoldDB" id="A0A6A3N2S9"/>
<feature type="region of interest" description="Disordered" evidence="6">
    <location>
        <begin position="754"/>
        <end position="774"/>
    </location>
</feature>
<organism evidence="8 9">
    <name type="scientific">Phytophthora rubi</name>
    <dbReference type="NCBI Taxonomy" id="129364"/>
    <lineage>
        <taxon>Eukaryota</taxon>
        <taxon>Sar</taxon>
        <taxon>Stramenopiles</taxon>
        <taxon>Oomycota</taxon>
        <taxon>Peronosporomycetes</taxon>
        <taxon>Peronosporales</taxon>
        <taxon>Peronosporaceae</taxon>
        <taxon>Phytophthora</taxon>
    </lineage>
</organism>
<sequence>MPADRNAAEPPRVYAAGDFSWMEDERYGGKKSLWTRVKEDPLVPLGCAATTIVLLGGLMTFQRGQSKLGNKFMQARVVAQTATVFALAGGAANKKKKKKKEKKEKKENNIIGMVDTIETTCVTMARDELASLTDLEETQSFPAFIVALTAMNGYLRSKCSSEQQLLNELAKLLGAKDVASRKMADVLRALTFFYTSAARGSRIPQSLLSGLCSLLPQLKDKKEMLLLKDEHQRIARIALCLLARLIDQFEIQREMAARLTDSQKLSQEQSVDPSEQVLSSFLVTLETAVTTPTGLLLPRQRASLRVYAQLCRVFRKREQLVTYATTLLQQSSVLAENAVDAKGKKVAPPGPAQFGAVAGACHALRFHTVQDEQVFAVDKLVQLAFTMPSGTASRHAAKTLLSLLTSSSLNEDRPSNAVTTAKAIELYLLKARPRTLLGGDSLTSVYLLRLCGQMYRLPVHQQQQQQLGTSLSTQQSTENPALEVFFVSNALSAQLQEYLADVVQDAVTDGMVPPAVLLVAIEEVLRGTSPETSFRKQPNRGSACIFELEAAALLSLLPTPAKPVSSTVTLHRVCRAVQFVAERLDTNVLQLVASSFVTTSDFTISDFNAPAQSSFNADSWSGNGVTDEQSAFESWGDGNISQPTFTADDSAFESAFTSWPEPQLSSGLNDTPTKLTPETTTAPSTDALTDFSNWNQFKASAVATEFEAVITSSLENRSPTANCFEDESSGKAFDDSVVAEETKFEATEFEATEFEAGITSSPENPPSTANCFEDESSGKAFDSIVAEETKFEATAFEETEFKATEFDASINSSPENPPSTANCFEDESCGKAFDDSVVAEETEFKAAEFEATEFEATEFEATEFEAGINSSPENPPSTANCFEDESCGKAFDDSVVAEETESKAAEFEATEFEATEFEAGITSSPEKNPPSTANCFEDESSGKAFNDSVVAEETEFKAAEFEATEFEATGFEAGITSSPENPPSTANCLEDESSGKAFDDSVVAEETEFEAVITSSENPSANAGFDDEFDEIFGDAPVNAVDTASTIHEGAIGSPEVAAQQDKYDEEFDDIFGNAGQGQTNSDTAASNTSPSIDNTDNEAITIKHNTTGDEDQTVSGVEVRTGTRASDFSFR</sequence>
<keyword evidence="4" id="KW-0496">Mitochondrion</keyword>
<feature type="compositionally biased region" description="Polar residues" evidence="6">
    <location>
        <begin position="975"/>
        <end position="987"/>
    </location>
</feature>
<feature type="compositionally biased region" description="Polar residues" evidence="6">
    <location>
        <begin position="618"/>
        <end position="632"/>
    </location>
</feature>
<dbReference type="GO" id="GO:0031966">
    <property type="term" value="C:mitochondrial membrane"/>
    <property type="evidence" value="ECO:0007669"/>
    <property type="project" value="UniProtKB-SubCell"/>
</dbReference>
<feature type="region of interest" description="Disordered" evidence="6">
    <location>
        <begin position="1070"/>
        <end position="1132"/>
    </location>
</feature>
<keyword evidence="5" id="KW-0472">Membrane</keyword>
<feature type="compositionally biased region" description="Polar residues" evidence="6">
    <location>
        <begin position="1077"/>
        <end position="1099"/>
    </location>
</feature>
<evidence type="ECO:0000256" key="3">
    <source>
        <dbReference type="ARBA" id="ARBA00022989"/>
    </source>
</evidence>
<keyword evidence="2" id="KW-0812">Transmembrane</keyword>
<keyword evidence="3" id="KW-1133">Transmembrane helix</keyword>
<evidence type="ECO:0000313" key="9">
    <source>
        <dbReference type="Proteomes" id="UP000429607"/>
    </source>
</evidence>
<evidence type="ECO:0000256" key="1">
    <source>
        <dbReference type="ARBA" id="ARBA00004325"/>
    </source>
</evidence>
<feature type="compositionally biased region" description="Polar residues" evidence="6">
    <location>
        <begin position="921"/>
        <end position="934"/>
    </location>
</feature>
<feature type="compositionally biased region" description="Low complexity" evidence="6">
    <location>
        <begin position="671"/>
        <end position="685"/>
    </location>
</feature>
<feature type="region of interest" description="Disordered" evidence="6">
    <location>
        <begin position="659"/>
        <end position="687"/>
    </location>
</feature>
<evidence type="ECO:0000256" key="2">
    <source>
        <dbReference type="ARBA" id="ARBA00022692"/>
    </source>
</evidence>
<feature type="domain" description="HIG1" evidence="7">
    <location>
        <begin position="12"/>
        <end position="105"/>
    </location>
</feature>
<reference evidence="8 9" key="1">
    <citation type="submission" date="2018-09" db="EMBL/GenBank/DDBJ databases">
        <title>Genomic investigation of the strawberry pathogen Phytophthora fragariae indicates pathogenicity is determined by transcriptional variation in three key races.</title>
        <authorList>
            <person name="Adams T.M."/>
            <person name="Armitage A.D."/>
            <person name="Sobczyk M.K."/>
            <person name="Bates H.J."/>
            <person name="Dunwell J.M."/>
            <person name="Nellist C.F."/>
            <person name="Harrison R.J."/>
        </authorList>
    </citation>
    <scope>NUCLEOTIDE SEQUENCE [LARGE SCALE GENOMIC DNA]</scope>
    <source>
        <strain evidence="8 9">SCRP249</strain>
    </source>
</reference>
<accession>A0A6A3N2S9</accession>
<protein>
    <recommendedName>
        <fullName evidence="7">HIG1 domain-containing protein</fullName>
    </recommendedName>
</protein>
<dbReference type="PROSITE" id="PS51503">
    <property type="entry name" value="HIG1"/>
    <property type="match status" value="1"/>
</dbReference>
<dbReference type="EMBL" id="QXFV01000424">
    <property type="protein sequence ID" value="KAE9037968.1"/>
    <property type="molecule type" value="Genomic_DNA"/>
</dbReference>
<evidence type="ECO:0000256" key="5">
    <source>
        <dbReference type="ARBA" id="ARBA00023136"/>
    </source>
</evidence>
<dbReference type="Proteomes" id="UP000429607">
    <property type="component" value="Unassembled WGS sequence"/>
</dbReference>
<comment type="subcellular location">
    <subcellularLocation>
        <location evidence="1">Mitochondrion membrane</location>
    </subcellularLocation>
</comment>
<evidence type="ECO:0000259" key="7">
    <source>
        <dbReference type="PROSITE" id="PS51503"/>
    </source>
</evidence>
<dbReference type="Pfam" id="PF04588">
    <property type="entry name" value="HIG_1_N"/>
    <property type="match status" value="1"/>
</dbReference>
<evidence type="ECO:0000256" key="6">
    <source>
        <dbReference type="SAM" id="MobiDB-lite"/>
    </source>
</evidence>
<feature type="compositionally biased region" description="Polar residues" evidence="6">
    <location>
        <begin position="868"/>
        <end position="880"/>
    </location>
</feature>
<dbReference type="PANTHER" id="PTHR12297">
    <property type="entry name" value="HYPOXIA-INDUCBILE GENE 1 HIG1 -RELATED"/>
    <property type="match status" value="1"/>
</dbReference>
<evidence type="ECO:0000256" key="4">
    <source>
        <dbReference type="ARBA" id="ARBA00023128"/>
    </source>
</evidence>
<feature type="region of interest" description="Disordered" evidence="6">
    <location>
        <begin position="618"/>
        <end position="639"/>
    </location>
</feature>
<name>A0A6A3N2S9_9STRA</name>
<gene>
    <name evidence="8" type="ORF">PR001_g8162</name>
</gene>
<feature type="region of interest" description="Disordered" evidence="6">
    <location>
        <begin position="859"/>
        <end position="885"/>
    </location>
</feature>
<evidence type="ECO:0000313" key="8">
    <source>
        <dbReference type="EMBL" id="KAE9037968.1"/>
    </source>
</evidence>
<feature type="compositionally biased region" description="Polar residues" evidence="6">
    <location>
        <begin position="758"/>
        <end position="770"/>
    </location>
</feature>
<dbReference type="Gene3D" id="6.10.140.1320">
    <property type="match status" value="1"/>
</dbReference>
<feature type="region of interest" description="Disordered" evidence="6">
    <location>
        <begin position="897"/>
        <end position="948"/>
    </location>
</feature>
<comment type="caution">
    <text evidence="8">The sequence shown here is derived from an EMBL/GenBank/DDBJ whole genome shotgun (WGS) entry which is preliminary data.</text>
</comment>
<feature type="region of interest" description="Disordered" evidence="6">
    <location>
        <begin position="972"/>
        <end position="993"/>
    </location>
</feature>
<dbReference type="InterPro" id="IPR007667">
    <property type="entry name" value="Hypoxia_induced_domain"/>
</dbReference>
<dbReference type="PANTHER" id="PTHR12297:SF3">
    <property type="entry name" value="HIG1 DOMAIN FAMILY MEMBER 1A"/>
    <property type="match status" value="1"/>
</dbReference>
<dbReference type="InterPro" id="IPR050355">
    <property type="entry name" value="RCF1"/>
</dbReference>